<feature type="transmembrane region" description="Helical" evidence="1">
    <location>
        <begin position="195"/>
        <end position="212"/>
    </location>
</feature>
<gene>
    <name evidence="2" type="ORF">EVS84_26625</name>
</gene>
<dbReference type="InterPro" id="IPR058534">
    <property type="entry name" value="YjdF"/>
</dbReference>
<dbReference type="Proteomes" id="UP000291107">
    <property type="component" value="Unassembled WGS sequence"/>
</dbReference>
<dbReference type="EMBL" id="SEUB01000013">
    <property type="protein sequence ID" value="RYM37408.1"/>
    <property type="molecule type" value="Genomic_DNA"/>
</dbReference>
<keyword evidence="1" id="KW-0472">Membrane</keyword>
<organism evidence="2 3">
    <name type="scientific">Pseudomonas koreensis</name>
    <dbReference type="NCBI Taxonomy" id="198620"/>
    <lineage>
        <taxon>Bacteria</taxon>
        <taxon>Pseudomonadati</taxon>
        <taxon>Pseudomonadota</taxon>
        <taxon>Gammaproteobacteria</taxon>
        <taxon>Pseudomonadales</taxon>
        <taxon>Pseudomonadaceae</taxon>
        <taxon>Pseudomonas</taxon>
    </lineage>
</organism>
<feature type="transmembrane region" description="Helical" evidence="1">
    <location>
        <begin position="19"/>
        <end position="36"/>
    </location>
</feature>
<comment type="caution">
    <text evidence="2">The sequence shown here is derived from an EMBL/GenBank/DDBJ whole genome shotgun (WGS) entry which is preliminary data.</text>
</comment>
<reference evidence="2 3" key="1">
    <citation type="submission" date="2019-02" db="EMBL/GenBank/DDBJ databases">
        <title>Genome of Pseudomonas korensis isolated from heavy metal contaminated environment.</title>
        <authorList>
            <person name="Ayangbenro A.S."/>
            <person name="Babalola O."/>
        </authorList>
    </citation>
    <scope>NUCLEOTIDE SEQUENCE [LARGE SCALE GENOMIC DNA]</scope>
    <source>
        <strain evidence="2 3">AB36</strain>
    </source>
</reference>
<protein>
    <submittedName>
        <fullName evidence="2">DUF2238 domain-containing protein</fullName>
    </submittedName>
</protein>
<dbReference type="Pfam" id="PF09997">
    <property type="entry name" value="DUF2238"/>
    <property type="match status" value="1"/>
</dbReference>
<evidence type="ECO:0000313" key="3">
    <source>
        <dbReference type="Proteomes" id="UP000291107"/>
    </source>
</evidence>
<dbReference type="AlphaFoldDB" id="A0A4Q4KVK3"/>
<evidence type="ECO:0000256" key="1">
    <source>
        <dbReference type="SAM" id="Phobius"/>
    </source>
</evidence>
<evidence type="ECO:0000313" key="2">
    <source>
        <dbReference type="EMBL" id="RYM37408.1"/>
    </source>
</evidence>
<proteinExistence type="predicted"/>
<feature type="transmembrane region" description="Helical" evidence="1">
    <location>
        <begin position="144"/>
        <end position="165"/>
    </location>
</feature>
<dbReference type="InterPro" id="IPR014509">
    <property type="entry name" value="YjdF-like"/>
</dbReference>
<accession>A0A4Q4KVK3</accession>
<feature type="transmembrane region" description="Helical" evidence="1">
    <location>
        <begin position="70"/>
        <end position="88"/>
    </location>
</feature>
<name>A0A4Q4KVK3_9PSED</name>
<sequence length="217" mass="24257">MLVSVSDNVARPADTRIEALLLGGFVFLTFALGISPRSRVDWLLENVLALALVLTLLLTHRRFRLSTLSLGMIFAFLCIHEVGAHYTYSRVPYDQWSTLLTGVSVNKVLGLERNHYDRLVHLSYGLLLVWPMREVLLRLTPLRGAWLALLTLNVVLATSALYELIEWVGGAYLGDDTGQAFVGAQNDPWDSQKDMALALLGAGLSLLVLTRWRRTPR</sequence>
<keyword evidence="1" id="KW-0812">Transmembrane</keyword>
<keyword evidence="1" id="KW-1133">Transmembrane helix</keyword>
<dbReference type="RefSeq" id="WP_052269137.1">
    <property type="nucleotide sequence ID" value="NZ_SEUB01000013.1"/>
</dbReference>
<dbReference type="PIRSF" id="PIRSF020606">
    <property type="entry name" value="UCP020606"/>
    <property type="match status" value="1"/>
</dbReference>
<feature type="transmembrane region" description="Helical" evidence="1">
    <location>
        <begin position="42"/>
        <end position="58"/>
    </location>
</feature>